<protein>
    <submittedName>
        <fullName evidence="1">Uncharacterized protein</fullName>
    </submittedName>
</protein>
<dbReference type="Proteomes" id="UP001497512">
    <property type="component" value="Chromosome 12"/>
</dbReference>
<reference evidence="1" key="1">
    <citation type="submission" date="2024-02" db="EMBL/GenBank/DDBJ databases">
        <authorList>
            <consortium name="ELIXIR-Norway"/>
            <consortium name="Elixir Norway"/>
        </authorList>
    </citation>
    <scope>NUCLEOTIDE SEQUENCE</scope>
</reference>
<evidence type="ECO:0000313" key="1">
    <source>
        <dbReference type="EMBL" id="CAK9199685.1"/>
    </source>
</evidence>
<evidence type="ECO:0000313" key="2">
    <source>
        <dbReference type="Proteomes" id="UP001497512"/>
    </source>
</evidence>
<dbReference type="EMBL" id="OZ019904">
    <property type="protein sequence ID" value="CAK9199685.1"/>
    <property type="molecule type" value="Genomic_DNA"/>
</dbReference>
<gene>
    <name evidence="1" type="ORF">CSSPTR1EN2_LOCUS5060</name>
</gene>
<keyword evidence="2" id="KW-1185">Reference proteome</keyword>
<sequence length="87" mass="9912">MQKVLNGSLPDRYIREDLTQQMVKEGFEAALVKEGFEEAMGHGFQRSHLITLLLFQWIEFQTRELILGEIMAQTKSAAKLGSSSHVF</sequence>
<name>A0ABP0TLK6_9BRYO</name>
<organism evidence="1 2">
    <name type="scientific">Sphagnum troendelagicum</name>
    <dbReference type="NCBI Taxonomy" id="128251"/>
    <lineage>
        <taxon>Eukaryota</taxon>
        <taxon>Viridiplantae</taxon>
        <taxon>Streptophyta</taxon>
        <taxon>Embryophyta</taxon>
        <taxon>Bryophyta</taxon>
        <taxon>Sphagnophytina</taxon>
        <taxon>Sphagnopsida</taxon>
        <taxon>Sphagnales</taxon>
        <taxon>Sphagnaceae</taxon>
        <taxon>Sphagnum</taxon>
    </lineage>
</organism>
<accession>A0ABP0TLK6</accession>
<proteinExistence type="predicted"/>